<evidence type="ECO:0000313" key="2">
    <source>
        <dbReference type="EMBL" id="PTQ39543.1"/>
    </source>
</evidence>
<dbReference type="EMBL" id="KZ772716">
    <property type="protein sequence ID" value="PTQ39543.1"/>
    <property type="molecule type" value="Genomic_DNA"/>
</dbReference>
<feature type="region of interest" description="Disordered" evidence="1">
    <location>
        <begin position="21"/>
        <end position="47"/>
    </location>
</feature>
<protein>
    <submittedName>
        <fullName evidence="2">Uncharacterized protein</fullName>
    </submittedName>
</protein>
<feature type="region of interest" description="Disordered" evidence="1">
    <location>
        <begin position="211"/>
        <end position="255"/>
    </location>
</feature>
<feature type="compositionally biased region" description="Pro residues" evidence="1">
    <location>
        <begin position="220"/>
        <end position="235"/>
    </location>
</feature>
<feature type="compositionally biased region" description="Basic and acidic residues" evidence="1">
    <location>
        <begin position="88"/>
        <end position="97"/>
    </location>
</feature>
<gene>
    <name evidence="2" type="ORF">MARPO_0044s0022</name>
</gene>
<keyword evidence="3" id="KW-1185">Reference proteome</keyword>
<reference evidence="3" key="1">
    <citation type="journal article" date="2017" name="Cell">
        <title>Insights into land plant evolution garnered from the Marchantia polymorpha genome.</title>
        <authorList>
            <person name="Bowman J.L."/>
            <person name="Kohchi T."/>
            <person name="Yamato K.T."/>
            <person name="Jenkins J."/>
            <person name="Shu S."/>
            <person name="Ishizaki K."/>
            <person name="Yamaoka S."/>
            <person name="Nishihama R."/>
            <person name="Nakamura Y."/>
            <person name="Berger F."/>
            <person name="Adam C."/>
            <person name="Aki S.S."/>
            <person name="Althoff F."/>
            <person name="Araki T."/>
            <person name="Arteaga-Vazquez M.A."/>
            <person name="Balasubrmanian S."/>
            <person name="Barry K."/>
            <person name="Bauer D."/>
            <person name="Boehm C.R."/>
            <person name="Briginshaw L."/>
            <person name="Caballero-Perez J."/>
            <person name="Catarino B."/>
            <person name="Chen F."/>
            <person name="Chiyoda S."/>
            <person name="Chovatia M."/>
            <person name="Davies K.M."/>
            <person name="Delmans M."/>
            <person name="Demura T."/>
            <person name="Dierschke T."/>
            <person name="Dolan L."/>
            <person name="Dorantes-Acosta A.E."/>
            <person name="Eklund D.M."/>
            <person name="Florent S.N."/>
            <person name="Flores-Sandoval E."/>
            <person name="Fujiyama A."/>
            <person name="Fukuzawa H."/>
            <person name="Galik B."/>
            <person name="Grimanelli D."/>
            <person name="Grimwood J."/>
            <person name="Grossniklaus U."/>
            <person name="Hamada T."/>
            <person name="Haseloff J."/>
            <person name="Hetherington A.J."/>
            <person name="Higo A."/>
            <person name="Hirakawa Y."/>
            <person name="Hundley H.N."/>
            <person name="Ikeda Y."/>
            <person name="Inoue K."/>
            <person name="Inoue S.I."/>
            <person name="Ishida S."/>
            <person name="Jia Q."/>
            <person name="Kakita M."/>
            <person name="Kanazawa T."/>
            <person name="Kawai Y."/>
            <person name="Kawashima T."/>
            <person name="Kennedy M."/>
            <person name="Kinose K."/>
            <person name="Kinoshita T."/>
            <person name="Kohara Y."/>
            <person name="Koide E."/>
            <person name="Komatsu K."/>
            <person name="Kopischke S."/>
            <person name="Kubo M."/>
            <person name="Kyozuka J."/>
            <person name="Lagercrantz U."/>
            <person name="Lin S.S."/>
            <person name="Lindquist E."/>
            <person name="Lipzen A.M."/>
            <person name="Lu C.W."/>
            <person name="De Luna E."/>
            <person name="Martienssen R.A."/>
            <person name="Minamino N."/>
            <person name="Mizutani M."/>
            <person name="Mizutani M."/>
            <person name="Mochizuki N."/>
            <person name="Monte I."/>
            <person name="Mosher R."/>
            <person name="Nagasaki H."/>
            <person name="Nakagami H."/>
            <person name="Naramoto S."/>
            <person name="Nishitani K."/>
            <person name="Ohtani M."/>
            <person name="Okamoto T."/>
            <person name="Okumura M."/>
            <person name="Phillips J."/>
            <person name="Pollak B."/>
            <person name="Reinders A."/>
            <person name="Rovekamp M."/>
            <person name="Sano R."/>
            <person name="Sawa S."/>
            <person name="Schmid M.W."/>
            <person name="Shirakawa M."/>
            <person name="Solano R."/>
            <person name="Spunde A."/>
            <person name="Suetsugu N."/>
            <person name="Sugano S."/>
            <person name="Sugiyama A."/>
            <person name="Sun R."/>
            <person name="Suzuki Y."/>
            <person name="Takenaka M."/>
            <person name="Takezawa D."/>
            <person name="Tomogane H."/>
            <person name="Tsuzuki M."/>
            <person name="Ueda T."/>
            <person name="Umeda M."/>
            <person name="Ward J.M."/>
            <person name="Watanabe Y."/>
            <person name="Yazaki K."/>
            <person name="Yokoyama R."/>
            <person name="Yoshitake Y."/>
            <person name="Yotsui I."/>
            <person name="Zachgo S."/>
            <person name="Schmutz J."/>
        </authorList>
    </citation>
    <scope>NUCLEOTIDE SEQUENCE [LARGE SCALE GENOMIC DNA]</scope>
    <source>
        <strain evidence="3">Tak-1</strain>
    </source>
</reference>
<evidence type="ECO:0000256" key="1">
    <source>
        <dbReference type="SAM" id="MobiDB-lite"/>
    </source>
</evidence>
<dbReference type="Proteomes" id="UP000244005">
    <property type="component" value="Unassembled WGS sequence"/>
</dbReference>
<sequence>MSEIKSLKRQMYVPSRPACQAINQSRTALPSTPPPPPPSSRDGLLSRTLNPTFPCPYESSPPLLLLLLLLFLENAEAADDESGPRTCRTPDRREINANHKRRRGRGDDLSPGAPKPTVDKKLFPARAVRAATLIRGGQVAPENKVPAAAPCARVRATPALRPELLLLLSLRAGACNRWRMQPPAPLATGATEPARPPSPALLHRPIQDKTALPLPEEPNDPPATRPPAVGPPLRRSPPRAPRRHAVASTSRMHGGQDFYAANEDRGARAPAGSRPRLRDVVRRLLSVAVALVSLPAGILICKSA</sequence>
<feature type="region of interest" description="Disordered" evidence="1">
    <location>
        <begin position="79"/>
        <end position="119"/>
    </location>
</feature>
<dbReference type="AlphaFoldDB" id="A0A2R6X0A6"/>
<name>A0A2R6X0A6_MARPO</name>
<accession>A0A2R6X0A6</accession>
<organism evidence="2 3">
    <name type="scientific">Marchantia polymorpha</name>
    <name type="common">Common liverwort</name>
    <name type="synonym">Marchantia aquatica</name>
    <dbReference type="NCBI Taxonomy" id="3197"/>
    <lineage>
        <taxon>Eukaryota</taxon>
        <taxon>Viridiplantae</taxon>
        <taxon>Streptophyta</taxon>
        <taxon>Embryophyta</taxon>
        <taxon>Marchantiophyta</taxon>
        <taxon>Marchantiopsida</taxon>
        <taxon>Marchantiidae</taxon>
        <taxon>Marchantiales</taxon>
        <taxon>Marchantiaceae</taxon>
        <taxon>Marchantia</taxon>
    </lineage>
</organism>
<feature type="compositionally biased region" description="Basic residues" evidence="1">
    <location>
        <begin position="236"/>
        <end position="245"/>
    </location>
</feature>
<evidence type="ECO:0000313" key="3">
    <source>
        <dbReference type="Proteomes" id="UP000244005"/>
    </source>
</evidence>
<proteinExistence type="predicted"/>